<dbReference type="Pfam" id="PF01261">
    <property type="entry name" value="AP_endonuc_2"/>
    <property type="match status" value="1"/>
</dbReference>
<reference evidence="4" key="1">
    <citation type="journal article" date="2019" name="Int. J. Syst. Evol. Microbiol.">
        <title>The Global Catalogue of Microorganisms (GCM) 10K type strain sequencing project: providing services to taxonomists for standard genome sequencing and annotation.</title>
        <authorList>
            <consortium name="The Broad Institute Genomics Platform"/>
            <consortium name="The Broad Institute Genome Sequencing Center for Infectious Disease"/>
            <person name="Wu L."/>
            <person name="Ma J."/>
        </authorList>
    </citation>
    <scope>NUCLEOTIDE SEQUENCE [LARGE SCALE GENOMIC DNA]</scope>
    <source>
        <strain evidence="4">JCM 18063</strain>
    </source>
</reference>
<dbReference type="RefSeq" id="WP_172150815.1">
    <property type="nucleotide sequence ID" value="NZ_BAABID010000006.1"/>
</dbReference>
<proteinExistence type="predicted"/>
<dbReference type="SUPFAM" id="SSF51658">
    <property type="entry name" value="Xylose isomerase-like"/>
    <property type="match status" value="1"/>
</dbReference>
<keyword evidence="3" id="KW-0413">Isomerase</keyword>
<dbReference type="InterPro" id="IPR050312">
    <property type="entry name" value="IolE/XylAMocC-like"/>
</dbReference>
<protein>
    <submittedName>
        <fullName evidence="3">Sugar phosphate isomerase/epimerase</fullName>
    </submittedName>
</protein>
<dbReference type="Gene3D" id="3.20.20.150">
    <property type="entry name" value="Divalent-metal-dependent TIM barrel enzymes"/>
    <property type="match status" value="1"/>
</dbReference>
<organism evidence="3 4">
    <name type="scientific">Isoptericola chiayiensis</name>
    <dbReference type="NCBI Taxonomy" id="579446"/>
    <lineage>
        <taxon>Bacteria</taxon>
        <taxon>Bacillati</taxon>
        <taxon>Actinomycetota</taxon>
        <taxon>Actinomycetes</taxon>
        <taxon>Micrococcales</taxon>
        <taxon>Promicromonosporaceae</taxon>
        <taxon>Isoptericola</taxon>
    </lineage>
</organism>
<name>A0ABP8Y6X9_9MICO</name>
<gene>
    <name evidence="3" type="ORF">GCM10023216_10170</name>
</gene>
<evidence type="ECO:0000256" key="1">
    <source>
        <dbReference type="ARBA" id="ARBA00023277"/>
    </source>
</evidence>
<dbReference type="InterPro" id="IPR036237">
    <property type="entry name" value="Xyl_isomerase-like_sf"/>
</dbReference>
<keyword evidence="1" id="KW-0119">Carbohydrate metabolism</keyword>
<accession>A0ABP8Y6X9</accession>
<dbReference type="PANTHER" id="PTHR12110">
    <property type="entry name" value="HYDROXYPYRUVATE ISOMERASE"/>
    <property type="match status" value="1"/>
</dbReference>
<comment type="caution">
    <text evidence="3">The sequence shown here is derived from an EMBL/GenBank/DDBJ whole genome shotgun (WGS) entry which is preliminary data.</text>
</comment>
<keyword evidence="4" id="KW-1185">Reference proteome</keyword>
<sequence length="299" mass="31239">MTTLAYGTNGLADHRLADAVPYLADLGYGGIALTLDHMHLDPLAPGLARRTADVAALLDRHGFGVVVETGARYVLDPRRKHEPTLVSDVGRERRLHLLRTAVDVAADLGAPAVHLWSGVLPAGTSAATGHDRVLAGLTELLPVADAAGVDLAFEPEPGMLVERVDDVLALRRALGDPARLRLTVDVGHLTCVEDEPGPDVIRRTGEHVAHVQVDDMVRGVHEHLELGQGTVDLPGVLAALDDVGYAGLAAVELPRHSHAAARVAAESLAALRDAAATAGVPVRPAPAPVPTAPTPEVAR</sequence>
<dbReference type="Proteomes" id="UP001500956">
    <property type="component" value="Unassembled WGS sequence"/>
</dbReference>
<evidence type="ECO:0000313" key="4">
    <source>
        <dbReference type="Proteomes" id="UP001500956"/>
    </source>
</evidence>
<dbReference type="GO" id="GO:0016853">
    <property type="term" value="F:isomerase activity"/>
    <property type="evidence" value="ECO:0007669"/>
    <property type="project" value="UniProtKB-KW"/>
</dbReference>
<dbReference type="InterPro" id="IPR013022">
    <property type="entry name" value="Xyl_isomerase-like_TIM-brl"/>
</dbReference>
<feature type="domain" description="Xylose isomerase-like TIM barrel" evidence="2">
    <location>
        <begin position="22"/>
        <end position="273"/>
    </location>
</feature>
<evidence type="ECO:0000259" key="2">
    <source>
        <dbReference type="Pfam" id="PF01261"/>
    </source>
</evidence>
<evidence type="ECO:0000313" key="3">
    <source>
        <dbReference type="EMBL" id="GAA4722807.1"/>
    </source>
</evidence>
<dbReference type="EMBL" id="BAABID010000006">
    <property type="protein sequence ID" value="GAA4722807.1"/>
    <property type="molecule type" value="Genomic_DNA"/>
</dbReference>
<dbReference type="PANTHER" id="PTHR12110:SF52">
    <property type="entry name" value="XYLOSE ISOMERASE"/>
    <property type="match status" value="1"/>
</dbReference>